<feature type="chain" id="PRO_5022942183" evidence="1">
    <location>
        <begin position="31"/>
        <end position="458"/>
    </location>
</feature>
<sequence>MNLKLQFTGVKHFVKVAPVCLLLISNVSFAQDAEVKEEKKGKEKKEKVEKDSGKIGIADKKAEAVKYRRSSLHTMIIEDEKLPKKDLLLSTFNEAPFPDKYNDHTIGEKSFNIKDYIIEKPVVEGEKAEKEDKDLSPAISEYFAKNKVANKIVAKWFDRSEAGGFKMDLIGERGLYDASAQSAAVASGTERGTSMLADAGEELIPSTFVVVNYSKFVSNEVAALAAKNIAVAAAAKLPAMAQNIAIKGAEAVYEKTRQGYSVWTTAYLYQLVWNDSTSAVFYQSLWMDDSNIDPAKKEAFDNTDLFQLKLLGFQKASSFISGMGKNAQDEDMIIKNATLKSIDAVYAKLQRKFEPFRTKTPLVSSDPLGAKIGMKEGLEGGDKYEVLEQITDAEGKVSYKRKGTISVDKKKIWDNRYAAGEEPLDEDGNPIAPLNNLEYTHFKGGKGYYPGMLIRQIN</sequence>
<gene>
    <name evidence="2" type="ORF">FRY74_05845</name>
</gene>
<name>A0A5C6RXL3_9FLAO</name>
<comment type="caution">
    <text evidence="2">The sequence shown here is derived from an EMBL/GenBank/DDBJ whole genome shotgun (WGS) entry which is preliminary data.</text>
</comment>
<feature type="signal peptide" evidence="1">
    <location>
        <begin position="1"/>
        <end position="30"/>
    </location>
</feature>
<evidence type="ECO:0000313" key="3">
    <source>
        <dbReference type="Proteomes" id="UP000321721"/>
    </source>
</evidence>
<reference evidence="2 3" key="1">
    <citation type="submission" date="2019-08" db="EMBL/GenBank/DDBJ databases">
        <title>Genome of Vicingus serpentipes NCIMB 15042.</title>
        <authorList>
            <person name="Bowman J.P."/>
        </authorList>
    </citation>
    <scope>NUCLEOTIDE SEQUENCE [LARGE SCALE GENOMIC DNA]</scope>
    <source>
        <strain evidence="2 3">NCIMB 15042</strain>
    </source>
</reference>
<dbReference type="EMBL" id="VOOS01000002">
    <property type="protein sequence ID" value="TXB66092.1"/>
    <property type="molecule type" value="Genomic_DNA"/>
</dbReference>
<dbReference type="RefSeq" id="WP_147099540.1">
    <property type="nucleotide sequence ID" value="NZ_VOOS01000002.1"/>
</dbReference>
<keyword evidence="3" id="KW-1185">Reference proteome</keyword>
<dbReference type="Proteomes" id="UP000321721">
    <property type="component" value="Unassembled WGS sequence"/>
</dbReference>
<organism evidence="2 3">
    <name type="scientific">Vicingus serpentipes</name>
    <dbReference type="NCBI Taxonomy" id="1926625"/>
    <lineage>
        <taxon>Bacteria</taxon>
        <taxon>Pseudomonadati</taxon>
        <taxon>Bacteroidota</taxon>
        <taxon>Flavobacteriia</taxon>
        <taxon>Flavobacteriales</taxon>
        <taxon>Vicingaceae</taxon>
        <taxon>Vicingus</taxon>
    </lineage>
</organism>
<dbReference type="AlphaFoldDB" id="A0A5C6RXL3"/>
<protein>
    <submittedName>
        <fullName evidence="2">Uncharacterized protein</fullName>
    </submittedName>
</protein>
<accession>A0A5C6RXL3</accession>
<keyword evidence="1" id="KW-0732">Signal</keyword>
<evidence type="ECO:0000313" key="2">
    <source>
        <dbReference type="EMBL" id="TXB66092.1"/>
    </source>
</evidence>
<proteinExistence type="predicted"/>
<dbReference type="OrthoDB" id="1164716at2"/>
<evidence type="ECO:0000256" key="1">
    <source>
        <dbReference type="SAM" id="SignalP"/>
    </source>
</evidence>